<keyword evidence="1" id="KW-0812">Transmembrane</keyword>
<accession>G9ZMC8</accession>
<gene>
    <name evidence="2" type="ORF">HMPREF9103_00876</name>
</gene>
<name>G9ZMC8_9LACO</name>
<dbReference type="Proteomes" id="UP000004625">
    <property type="component" value="Unassembled WGS sequence"/>
</dbReference>
<comment type="caution">
    <text evidence="2">The sequence shown here is derived from an EMBL/GenBank/DDBJ whole genome shotgun (WGS) entry which is preliminary data.</text>
</comment>
<sequence length="94" mass="10271">MNDQENDAKITPKWGILASFFGWFNFDFGSLLFIKVKSLVCSRTVKHAPQPAQGAGKSLLGATAQALTLRGAMVRIQNQDSRLPPSGNVLRSPR</sequence>
<evidence type="ECO:0000313" key="2">
    <source>
        <dbReference type="EMBL" id="EHL99755.1"/>
    </source>
</evidence>
<evidence type="ECO:0000256" key="1">
    <source>
        <dbReference type="SAM" id="Phobius"/>
    </source>
</evidence>
<feature type="transmembrane region" description="Helical" evidence="1">
    <location>
        <begin position="14"/>
        <end position="34"/>
    </location>
</feature>
<organism evidence="2 3">
    <name type="scientific">Lentilactobacillus parafarraginis F0439</name>
    <dbReference type="NCBI Taxonomy" id="797515"/>
    <lineage>
        <taxon>Bacteria</taxon>
        <taxon>Bacillati</taxon>
        <taxon>Bacillota</taxon>
        <taxon>Bacilli</taxon>
        <taxon>Lactobacillales</taxon>
        <taxon>Lactobacillaceae</taxon>
        <taxon>Lentilactobacillus</taxon>
    </lineage>
</organism>
<dbReference type="EMBL" id="AGEY01000036">
    <property type="protein sequence ID" value="EHL99755.1"/>
    <property type="molecule type" value="Genomic_DNA"/>
</dbReference>
<proteinExistence type="predicted"/>
<keyword evidence="3" id="KW-1185">Reference proteome</keyword>
<reference evidence="2 3" key="1">
    <citation type="submission" date="2011-09" db="EMBL/GenBank/DDBJ databases">
        <authorList>
            <person name="Weinstock G."/>
            <person name="Sodergren E."/>
            <person name="Clifton S."/>
            <person name="Fulton L."/>
            <person name="Fulton B."/>
            <person name="Courtney L."/>
            <person name="Fronick C."/>
            <person name="Harrison M."/>
            <person name="Strong C."/>
            <person name="Farmer C."/>
            <person name="Delahaunty K."/>
            <person name="Markovic C."/>
            <person name="Hall O."/>
            <person name="Minx P."/>
            <person name="Tomlinson C."/>
            <person name="Mitreva M."/>
            <person name="Hou S."/>
            <person name="Chen J."/>
            <person name="Wollam A."/>
            <person name="Pepin K.H."/>
            <person name="Johnson M."/>
            <person name="Bhonagiri V."/>
            <person name="Zhang X."/>
            <person name="Suruliraj S."/>
            <person name="Warren W."/>
            <person name="Chinwalla A."/>
            <person name="Mardis E.R."/>
            <person name="Wilson R.K."/>
        </authorList>
    </citation>
    <scope>NUCLEOTIDE SEQUENCE [LARGE SCALE GENOMIC DNA]</scope>
    <source>
        <strain evidence="2 3">F0439</strain>
    </source>
</reference>
<dbReference type="STRING" id="797515.HMPREF9103_00876"/>
<dbReference type="AlphaFoldDB" id="G9ZMC8"/>
<dbReference type="HOGENOM" id="CLU_2382510_0_0_9"/>
<protein>
    <submittedName>
        <fullName evidence="2">Uncharacterized protein</fullName>
    </submittedName>
</protein>
<keyword evidence="1" id="KW-1133">Transmembrane helix</keyword>
<evidence type="ECO:0000313" key="3">
    <source>
        <dbReference type="Proteomes" id="UP000004625"/>
    </source>
</evidence>
<keyword evidence="1" id="KW-0472">Membrane</keyword>